<evidence type="ECO:0000313" key="2">
    <source>
        <dbReference type="EMBL" id="SFF66592.1"/>
    </source>
</evidence>
<keyword evidence="1" id="KW-0472">Membrane</keyword>
<keyword evidence="1" id="KW-0812">Transmembrane</keyword>
<feature type="transmembrane region" description="Helical" evidence="1">
    <location>
        <begin position="55"/>
        <end position="73"/>
    </location>
</feature>
<dbReference type="Proteomes" id="UP000181942">
    <property type="component" value="Unassembled WGS sequence"/>
</dbReference>
<organism evidence="2 3">
    <name type="scientific">Streptomyces mirabilis</name>
    <dbReference type="NCBI Taxonomy" id="68239"/>
    <lineage>
        <taxon>Bacteria</taxon>
        <taxon>Bacillati</taxon>
        <taxon>Actinomycetota</taxon>
        <taxon>Actinomycetes</taxon>
        <taxon>Kitasatosporales</taxon>
        <taxon>Streptomycetaceae</taxon>
        <taxon>Streptomyces</taxon>
    </lineage>
</organism>
<proteinExistence type="predicted"/>
<dbReference type="RefSeq" id="WP_075029746.1">
    <property type="nucleotide sequence ID" value="NZ_FONR01000010.1"/>
</dbReference>
<evidence type="ECO:0000256" key="1">
    <source>
        <dbReference type="SAM" id="Phobius"/>
    </source>
</evidence>
<accession>A0A1I2KHT8</accession>
<sequence>MLSPTKGGGVLIVDADSDLIKLDMPTRLSWERTARRGRKLRAEYEARYRVLRRRLCALFLLGAVFALAVVSVSRW</sequence>
<protein>
    <submittedName>
        <fullName evidence="2">Uncharacterized protein</fullName>
    </submittedName>
</protein>
<dbReference type="EMBL" id="FONR01000010">
    <property type="protein sequence ID" value="SFF66592.1"/>
    <property type="molecule type" value="Genomic_DNA"/>
</dbReference>
<reference evidence="2 3" key="1">
    <citation type="submission" date="2016-10" db="EMBL/GenBank/DDBJ databases">
        <authorList>
            <person name="de Groot N.N."/>
        </authorList>
    </citation>
    <scope>NUCLEOTIDE SEQUENCE [LARGE SCALE GENOMIC DNA]</scope>
    <source>
        <strain evidence="2 3">OK461</strain>
    </source>
</reference>
<evidence type="ECO:0000313" key="3">
    <source>
        <dbReference type="Proteomes" id="UP000181942"/>
    </source>
</evidence>
<name>A0A1I2KHT8_9ACTN</name>
<dbReference type="AlphaFoldDB" id="A0A1I2KHT8"/>
<gene>
    <name evidence="2" type="ORF">SAMN02787118_110178</name>
</gene>
<keyword evidence="1" id="KW-1133">Transmembrane helix</keyword>